<organism evidence="7 8">
    <name type="scientific">Actinomadura parmotrematis</name>
    <dbReference type="NCBI Taxonomy" id="2864039"/>
    <lineage>
        <taxon>Bacteria</taxon>
        <taxon>Bacillati</taxon>
        <taxon>Actinomycetota</taxon>
        <taxon>Actinomycetes</taxon>
        <taxon>Streptosporangiales</taxon>
        <taxon>Thermomonosporaceae</taxon>
        <taxon>Actinomadura</taxon>
    </lineage>
</organism>
<dbReference type="InterPro" id="IPR001647">
    <property type="entry name" value="HTH_TetR"/>
</dbReference>
<proteinExistence type="predicted"/>
<evidence type="ECO:0000256" key="5">
    <source>
        <dbReference type="PROSITE-ProRule" id="PRU00335"/>
    </source>
</evidence>
<dbReference type="InterPro" id="IPR036271">
    <property type="entry name" value="Tet_transcr_reg_TetR-rel_C_sf"/>
</dbReference>
<comment type="caution">
    <text evidence="7">The sequence shown here is derived from an EMBL/GenBank/DDBJ whole genome shotgun (WGS) entry which is preliminary data.</text>
</comment>
<keyword evidence="8" id="KW-1185">Reference proteome</keyword>
<accession>A0ABS7G1A5</accession>
<keyword evidence="2" id="KW-0805">Transcription regulation</keyword>
<evidence type="ECO:0000313" key="8">
    <source>
        <dbReference type="Proteomes" id="UP000774570"/>
    </source>
</evidence>
<gene>
    <name evidence="7" type="ORF">K1Y72_27650</name>
</gene>
<dbReference type="Pfam" id="PF02909">
    <property type="entry name" value="TetR_C_1"/>
    <property type="match status" value="1"/>
</dbReference>
<dbReference type="PANTHER" id="PTHR30055">
    <property type="entry name" value="HTH-TYPE TRANSCRIPTIONAL REGULATOR RUTR"/>
    <property type="match status" value="1"/>
</dbReference>
<dbReference type="SUPFAM" id="SSF46689">
    <property type="entry name" value="Homeodomain-like"/>
    <property type="match status" value="1"/>
</dbReference>
<keyword evidence="1" id="KW-0678">Repressor</keyword>
<dbReference type="PANTHER" id="PTHR30055:SF151">
    <property type="entry name" value="TRANSCRIPTIONAL REGULATORY PROTEIN"/>
    <property type="match status" value="1"/>
</dbReference>
<evidence type="ECO:0000256" key="1">
    <source>
        <dbReference type="ARBA" id="ARBA00022491"/>
    </source>
</evidence>
<dbReference type="Proteomes" id="UP000774570">
    <property type="component" value="Unassembled WGS sequence"/>
</dbReference>
<evidence type="ECO:0000259" key="6">
    <source>
        <dbReference type="PROSITE" id="PS50977"/>
    </source>
</evidence>
<evidence type="ECO:0000256" key="2">
    <source>
        <dbReference type="ARBA" id="ARBA00023015"/>
    </source>
</evidence>
<dbReference type="SUPFAM" id="SSF48498">
    <property type="entry name" value="Tetracyclin repressor-like, C-terminal domain"/>
    <property type="match status" value="1"/>
</dbReference>
<name>A0ABS7G1A5_9ACTN</name>
<dbReference type="Gene3D" id="1.10.10.60">
    <property type="entry name" value="Homeodomain-like"/>
    <property type="match status" value="1"/>
</dbReference>
<protein>
    <submittedName>
        <fullName evidence="7">TetR/AcrR family transcriptional regulator</fullName>
    </submittedName>
</protein>
<dbReference type="InterPro" id="IPR009057">
    <property type="entry name" value="Homeodomain-like_sf"/>
</dbReference>
<dbReference type="EMBL" id="JAIBOA010000021">
    <property type="protein sequence ID" value="MBW8486175.1"/>
    <property type="molecule type" value="Genomic_DNA"/>
</dbReference>
<evidence type="ECO:0000256" key="3">
    <source>
        <dbReference type="ARBA" id="ARBA00023125"/>
    </source>
</evidence>
<keyword evidence="3 5" id="KW-0238">DNA-binding</keyword>
<dbReference type="PRINTS" id="PR00400">
    <property type="entry name" value="TETREPRESSOR"/>
</dbReference>
<feature type="domain" description="HTH tetR-type" evidence="6">
    <location>
        <begin position="6"/>
        <end position="66"/>
    </location>
</feature>
<keyword evidence="4" id="KW-0804">Transcription</keyword>
<evidence type="ECO:0000313" key="7">
    <source>
        <dbReference type="EMBL" id="MBW8486175.1"/>
    </source>
</evidence>
<dbReference type="InterPro" id="IPR050109">
    <property type="entry name" value="HTH-type_TetR-like_transc_reg"/>
</dbReference>
<sequence length="210" mass="21844">MPRPRSFTQPQIAAAALAVIDGGGLAALSMRAVAGRLGVSTMALYRYVRDRRELEGLIVELMLAGVDTSPPAGGAWQERVAEMARRVRAAIGAHPEAVPLTMTHRHSSPGLLRWSETVLGILTGAGLDGRARVVALRALTAQIIGAVQLEHLGPLSGPGTDVIAALPEAEFPLMAETARAARSVGADEEFERGLGLLLAGFSPPAPPAAP</sequence>
<dbReference type="RefSeq" id="WP_220169410.1">
    <property type="nucleotide sequence ID" value="NZ_JAIBOA010000021.1"/>
</dbReference>
<dbReference type="InterPro" id="IPR004111">
    <property type="entry name" value="Repressor_TetR_C"/>
</dbReference>
<reference evidence="7 8" key="1">
    <citation type="submission" date="2021-07" db="EMBL/GenBank/DDBJ databases">
        <title>Actinomadura sp. PM05-2 isolated from lichen.</title>
        <authorList>
            <person name="Somphong A."/>
            <person name="Phongsopitanun W."/>
            <person name="Tanasupawat S."/>
            <person name="Peongsungnone V."/>
        </authorList>
    </citation>
    <scope>NUCLEOTIDE SEQUENCE [LARGE SCALE GENOMIC DNA]</scope>
    <source>
        <strain evidence="7 8">PM05-2</strain>
    </source>
</reference>
<dbReference type="Pfam" id="PF00440">
    <property type="entry name" value="TetR_N"/>
    <property type="match status" value="1"/>
</dbReference>
<feature type="DNA-binding region" description="H-T-H motif" evidence="5">
    <location>
        <begin position="29"/>
        <end position="48"/>
    </location>
</feature>
<dbReference type="PROSITE" id="PS50977">
    <property type="entry name" value="HTH_TETR_2"/>
    <property type="match status" value="1"/>
</dbReference>
<evidence type="ECO:0000256" key="4">
    <source>
        <dbReference type="ARBA" id="ARBA00023163"/>
    </source>
</evidence>
<dbReference type="Gene3D" id="1.10.357.10">
    <property type="entry name" value="Tetracycline Repressor, domain 2"/>
    <property type="match status" value="1"/>
</dbReference>
<dbReference type="InterPro" id="IPR003012">
    <property type="entry name" value="Tet_transcr_reg_TetR"/>
</dbReference>